<comment type="caution">
    <text evidence="4">The sequence shown here is derived from an EMBL/GenBank/DDBJ whole genome shotgun (WGS) entry which is preliminary data.</text>
</comment>
<name>A0A246JHH6_9BURK</name>
<organism evidence="4 5">
    <name type="scientific">Roseateles aquatilis</name>
    <dbReference type="NCBI Taxonomy" id="431061"/>
    <lineage>
        <taxon>Bacteria</taxon>
        <taxon>Pseudomonadati</taxon>
        <taxon>Pseudomonadota</taxon>
        <taxon>Betaproteobacteria</taxon>
        <taxon>Burkholderiales</taxon>
        <taxon>Sphaerotilaceae</taxon>
        <taxon>Roseateles</taxon>
    </lineage>
</organism>
<dbReference type="AlphaFoldDB" id="A0A246JHH6"/>
<dbReference type="OrthoDB" id="5290951at2"/>
<dbReference type="InterPro" id="IPR011990">
    <property type="entry name" value="TPR-like_helical_dom_sf"/>
</dbReference>
<dbReference type="InterPro" id="IPR051012">
    <property type="entry name" value="CellSynth/LPSAsmb/PSIAsmb"/>
</dbReference>
<proteinExistence type="predicted"/>
<feature type="repeat" description="TPR" evidence="3">
    <location>
        <begin position="627"/>
        <end position="660"/>
    </location>
</feature>
<dbReference type="InterPro" id="IPR019734">
    <property type="entry name" value="TPR_rpt"/>
</dbReference>
<evidence type="ECO:0000256" key="2">
    <source>
        <dbReference type="ARBA" id="ARBA00022803"/>
    </source>
</evidence>
<dbReference type="Proteomes" id="UP000197468">
    <property type="component" value="Unassembled WGS sequence"/>
</dbReference>
<keyword evidence="1" id="KW-0677">Repeat</keyword>
<sequence length="952" mass="100977">MSRKIQNGPELGFTQHAAGRGRLARGATALALGSALLLAGCLGDSAQDLLKSAKEHLDKKDHKAAIIQLKNALQKDDTLAEARFLLARALLDSGDVAGATIEADKARAQGYSGDALAALQARLLLMQGKVDELIGQFGNRHLATAVDEADLQSTLVGAYVAKQRLSDARAAANAAVRAAPDSVPVRLINVRLLTSEGKLKDAQEEVERVLAKSPDAGEAWLLKGELQVLAEAPPAESIASFRKALSLDKKLVGAHAGLINLLMRTGDKAGAKEAVAAMKTAAPQHAQTFYYAAIFALDAGQLKEATELSQSLLKIAPNNERALFLAGRVAQANGDLRQAESHFAKLIQGTPDSSAARVALAQLQLRGGDNDLAMTTLQPALDAKTPSSEALALAAEIRLKQGQGAEAERYLARAAETNPNDVRSRVGLALNDIQKGRDAQGVAALRKLAADDKGTVADIALISVLIRKKDDAGAREAISAMERKDPKSATAPELRGRLALLRGDRAGARQQLAEAVKREPTSMTAANSLAAMDLQDGKPAEAVKHYDAVLKADPRNQRAEMAQLGLKLANKLIEKDDAIKRLTELAKAHPDDPVPRQAAVGLLMEKKDLKQALSMAQEGVTASPDKPELIDLLGQVQAASGDRQQAVSSFNKVATLTPRSPLGPLRLADLYAQAGDKEAAANALKRAQAIAPTDAELVRKVVEKSLAIQRPDIALLATKGLQTAQPKFGLGWKLEGDVARSRKDWPAAVAAYRKADQLAVEAGGTVPNTELAIALHGVLIQSGKTDEAAAFASSWTSKYKQDALFRYHLGDVALNQGRNEAAEQQYQAVLAMNPENAAAANNIAWLRLRAGKADDGLKFAEKANQLRPGVPPYMDTLAEALAAKGQTAKAIEVQQAAVKQAPTVPAYRLRLAQLYVAGGNKSDAQAELKRLADLGPSFEQQAEVQKLQAAIR</sequence>
<dbReference type="PROSITE" id="PS50005">
    <property type="entry name" value="TPR"/>
    <property type="match status" value="2"/>
</dbReference>
<dbReference type="Pfam" id="PF13432">
    <property type="entry name" value="TPR_16"/>
    <property type="match status" value="2"/>
</dbReference>
<keyword evidence="2 3" id="KW-0802">TPR repeat</keyword>
<dbReference type="Pfam" id="PF14559">
    <property type="entry name" value="TPR_19"/>
    <property type="match status" value="4"/>
</dbReference>
<keyword evidence="5" id="KW-1185">Reference proteome</keyword>
<dbReference type="NCBIfam" id="TIGR02917">
    <property type="entry name" value="PEP_TPR_lipo"/>
    <property type="match status" value="1"/>
</dbReference>
<dbReference type="SUPFAM" id="SSF48452">
    <property type="entry name" value="TPR-like"/>
    <property type="match status" value="5"/>
</dbReference>
<dbReference type="EMBL" id="NIOF01000002">
    <property type="protein sequence ID" value="OWQ92061.1"/>
    <property type="molecule type" value="Genomic_DNA"/>
</dbReference>
<dbReference type="PANTHER" id="PTHR45586">
    <property type="entry name" value="TPR REPEAT-CONTAINING PROTEIN PA4667"/>
    <property type="match status" value="1"/>
</dbReference>
<dbReference type="InterPro" id="IPR014266">
    <property type="entry name" value="PEP-CTERM_TPR_PrsT"/>
</dbReference>
<protein>
    <submittedName>
        <fullName evidence="4">Uncharacterized protein</fullName>
    </submittedName>
</protein>
<reference evidence="4 5" key="1">
    <citation type="journal article" date="2008" name="Int. J. Syst. Evol. Microbiol.">
        <title>Description of Roseateles aquatilis sp. nov. and Roseateles terrae sp. nov., in the class Betaproteobacteria, and emended description of the genus Roseateles.</title>
        <authorList>
            <person name="Gomila M."/>
            <person name="Bowien B."/>
            <person name="Falsen E."/>
            <person name="Moore E.R."/>
            <person name="Lalucat J."/>
        </authorList>
    </citation>
    <scope>NUCLEOTIDE SEQUENCE [LARGE SCALE GENOMIC DNA]</scope>
    <source>
        <strain evidence="4 5">CCUG 48205</strain>
    </source>
</reference>
<dbReference type="RefSeq" id="WP_088383930.1">
    <property type="nucleotide sequence ID" value="NZ_NIOF01000002.1"/>
</dbReference>
<evidence type="ECO:0000256" key="1">
    <source>
        <dbReference type="ARBA" id="ARBA00022737"/>
    </source>
</evidence>
<accession>A0A246JHH6</accession>
<evidence type="ECO:0000313" key="5">
    <source>
        <dbReference type="Proteomes" id="UP000197468"/>
    </source>
</evidence>
<dbReference type="PANTHER" id="PTHR45586:SF14">
    <property type="entry name" value="TETRATRICOPEPTIDE TPR_2 REPEAT PROTEIN"/>
    <property type="match status" value="1"/>
</dbReference>
<evidence type="ECO:0000313" key="4">
    <source>
        <dbReference type="EMBL" id="OWQ92061.1"/>
    </source>
</evidence>
<gene>
    <name evidence="4" type="ORF">CDN99_06815</name>
</gene>
<dbReference type="Gene3D" id="1.25.40.10">
    <property type="entry name" value="Tetratricopeptide repeat domain"/>
    <property type="match status" value="4"/>
</dbReference>
<dbReference type="SMART" id="SM00028">
    <property type="entry name" value="TPR"/>
    <property type="match status" value="13"/>
</dbReference>
<evidence type="ECO:0000256" key="3">
    <source>
        <dbReference type="PROSITE-ProRule" id="PRU00339"/>
    </source>
</evidence>
<feature type="repeat" description="TPR" evidence="3">
    <location>
        <begin position="803"/>
        <end position="836"/>
    </location>
</feature>